<protein>
    <recommendedName>
        <fullName evidence="5">Chromosome partition protein Smc</fullName>
    </recommendedName>
</protein>
<proteinExistence type="predicted"/>
<comment type="caution">
    <text evidence="3">The sequence shown here is derived from an EMBL/GenBank/DDBJ whole genome shotgun (WGS) entry which is preliminary data.</text>
</comment>
<evidence type="ECO:0000313" key="3">
    <source>
        <dbReference type="EMBL" id="KAL0630208.1"/>
    </source>
</evidence>
<dbReference type="Proteomes" id="UP001447188">
    <property type="component" value="Unassembled WGS sequence"/>
</dbReference>
<gene>
    <name evidence="3" type="ORF">Q9L58_010946</name>
</gene>
<feature type="chain" id="PRO_5047208307" description="Chromosome partition protein Smc" evidence="2">
    <location>
        <begin position="25"/>
        <end position="216"/>
    </location>
</feature>
<evidence type="ECO:0008006" key="5">
    <source>
        <dbReference type="Google" id="ProtNLM"/>
    </source>
</evidence>
<organism evidence="3 4">
    <name type="scientific">Discina gigas</name>
    <dbReference type="NCBI Taxonomy" id="1032678"/>
    <lineage>
        <taxon>Eukaryota</taxon>
        <taxon>Fungi</taxon>
        <taxon>Dikarya</taxon>
        <taxon>Ascomycota</taxon>
        <taxon>Pezizomycotina</taxon>
        <taxon>Pezizomycetes</taxon>
        <taxon>Pezizales</taxon>
        <taxon>Discinaceae</taxon>
        <taxon>Discina</taxon>
    </lineage>
</organism>
<dbReference type="EMBL" id="JBBBZM010000978">
    <property type="protein sequence ID" value="KAL0630208.1"/>
    <property type="molecule type" value="Genomic_DNA"/>
</dbReference>
<name>A0ABR3G2M9_9PEZI</name>
<accession>A0ABR3G2M9</accession>
<keyword evidence="2" id="KW-0732">Signal</keyword>
<evidence type="ECO:0000256" key="1">
    <source>
        <dbReference type="SAM" id="Coils"/>
    </source>
</evidence>
<reference evidence="3 4" key="1">
    <citation type="submission" date="2024-02" db="EMBL/GenBank/DDBJ databases">
        <title>Discinaceae phylogenomics.</title>
        <authorList>
            <person name="Dirks A.C."/>
            <person name="James T.Y."/>
        </authorList>
    </citation>
    <scope>NUCLEOTIDE SEQUENCE [LARGE SCALE GENOMIC DNA]</scope>
    <source>
        <strain evidence="3 4">ACD0624</strain>
    </source>
</reference>
<sequence>MKQTAQTLLVICPLILGFAGAAQARTDVKAKVQQLNDNVSASKANLQQYESNLSTVTSNLNETDRALKTITAQKAAITKQTSQSAKDQTAVDTAKSEVEQNLKKEKDLLLTEERQIEDLKAALQRVEANKVKRQANITAYEERLKTVETDRSAWTERSQSITDLDSALKAKEDEAKAEQKRLQAKKAEYEDEIGKWKKQVRVSERAAVNFRSLKDQ</sequence>
<evidence type="ECO:0000256" key="2">
    <source>
        <dbReference type="SAM" id="SignalP"/>
    </source>
</evidence>
<evidence type="ECO:0000313" key="4">
    <source>
        <dbReference type="Proteomes" id="UP001447188"/>
    </source>
</evidence>
<feature type="signal peptide" evidence="2">
    <location>
        <begin position="1"/>
        <end position="24"/>
    </location>
</feature>
<feature type="coiled-coil region" evidence="1">
    <location>
        <begin position="32"/>
        <end position="66"/>
    </location>
</feature>
<keyword evidence="1" id="KW-0175">Coiled coil</keyword>
<keyword evidence="4" id="KW-1185">Reference proteome</keyword>
<feature type="coiled-coil region" evidence="1">
    <location>
        <begin position="95"/>
        <end position="206"/>
    </location>
</feature>